<evidence type="ECO:0000313" key="3">
    <source>
        <dbReference type="Proteomes" id="UP000015106"/>
    </source>
</evidence>
<dbReference type="EnsemblPlants" id="TuG1812G0700004417.01.T01">
    <property type="protein sequence ID" value="TuG1812G0700004417.01.T01"/>
    <property type="gene ID" value="TuG1812G0700004417.01"/>
</dbReference>
<reference evidence="2" key="2">
    <citation type="submission" date="2018-03" db="EMBL/GenBank/DDBJ databases">
        <title>The Triticum urartu genome reveals the dynamic nature of wheat genome evolution.</title>
        <authorList>
            <person name="Ling H."/>
            <person name="Ma B."/>
            <person name="Shi X."/>
            <person name="Liu H."/>
            <person name="Dong L."/>
            <person name="Sun H."/>
            <person name="Cao Y."/>
            <person name="Gao Q."/>
            <person name="Zheng S."/>
            <person name="Li Y."/>
            <person name="Yu Y."/>
            <person name="Du H."/>
            <person name="Qi M."/>
            <person name="Li Y."/>
            <person name="Yu H."/>
            <person name="Cui Y."/>
            <person name="Wang N."/>
            <person name="Chen C."/>
            <person name="Wu H."/>
            <person name="Zhao Y."/>
            <person name="Zhang J."/>
            <person name="Li Y."/>
            <person name="Zhou W."/>
            <person name="Zhang B."/>
            <person name="Hu W."/>
            <person name="Eijk M."/>
            <person name="Tang J."/>
            <person name="Witsenboer H."/>
            <person name="Zhao S."/>
            <person name="Li Z."/>
            <person name="Zhang A."/>
            <person name="Wang D."/>
            <person name="Liang C."/>
        </authorList>
    </citation>
    <scope>NUCLEOTIDE SEQUENCE [LARGE SCALE GENOMIC DNA]</scope>
    <source>
        <strain evidence="2">cv. G1812</strain>
    </source>
</reference>
<accession>A0A8R7R4I6</accession>
<proteinExistence type="predicted"/>
<reference evidence="3" key="1">
    <citation type="journal article" date="2013" name="Nature">
        <title>Draft genome of the wheat A-genome progenitor Triticum urartu.</title>
        <authorList>
            <person name="Ling H.Q."/>
            <person name="Zhao S."/>
            <person name="Liu D."/>
            <person name="Wang J."/>
            <person name="Sun H."/>
            <person name="Zhang C."/>
            <person name="Fan H."/>
            <person name="Li D."/>
            <person name="Dong L."/>
            <person name="Tao Y."/>
            <person name="Gao C."/>
            <person name="Wu H."/>
            <person name="Li Y."/>
            <person name="Cui Y."/>
            <person name="Guo X."/>
            <person name="Zheng S."/>
            <person name="Wang B."/>
            <person name="Yu K."/>
            <person name="Liang Q."/>
            <person name="Yang W."/>
            <person name="Lou X."/>
            <person name="Chen J."/>
            <person name="Feng M."/>
            <person name="Jian J."/>
            <person name="Zhang X."/>
            <person name="Luo G."/>
            <person name="Jiang Y."/>
            <person name="Liu J."/>
            <person name="Wang Z."/>
            <person name="Sha Y."/>
            <person name="Zhang B."/>
            <person name="Wu H."/>
            <person name="Tang D."/>
            <person name="Shen Q."/>
            <person name="Xue P."/>
            <person name="Zou S."/>
            <person name="Wang X."/>
            <person name="Liu X."/>
            <person name="Wang F."/>
            <person name="Yang Y."/>
            <person name="An X."/>
            <person name="Dong Z."/>
            <person name="Zhang K."/>
            <person name="Zhang X."/>
            <person name="Luo M.C."/>
            <person name="Dvorak J."/>
            <person name="Tong Y."/>
            <person name="Wang J."/>
            <person name="Yang H."/>
            <person name="Li Z."/>
            <person name="Wang D."/>
            <person name="Zhang A."/>
            <person name="Wang J."/>
        </authorList>
    </citation>
    <scope>NUCLEOTIDE SEQUENCE</scope>
    <source>
        <strain evidence="3">cv. G1812</strain>
    </source>
</reference>
<protein>
    <submittedName>
        <fullName evidence="2">Uncharacterized protein</fullName>
    </submittedName>
</protein>
<dbReference type="AlphaFoldDB" id="A0A8R7R4I6"/>
<keyword evidence="1" id="KW-0812">Transmembrane</keyword>
<keyword evidence="3" id="KW-1185">Reference proteome</keyword>
<evidence type="ECO:0000313" key="2">
    <source>
        <dbReference type="EnsemblPlants" id="TuG1812G0700004417.01.T01"/>
    </source>
</evidence>
<sequence>MLSTTGSILRTSESGIGLGDGERLFSATESWCQKLTVDVELDLLNNYQFDLFACIQTVLHFCLSTVFFMFMIVLIYCASHNLGGTFYRGNLWYY</sequence>
<feature type="transmembrane region" description="Helical" evidence="1">
    <location>
        <begin position="58"/>
        <end position="78"/>
    </location>
</feature>
<keyword evidence="1" id="KW-0472">Membrane</keyword>
<organism evidence="2 3">
    <name type="scientific">Triticum urartu</name>
    <name type="common">Red wild einkorn</name>
    <name type="synonym">Crithodium urartu</name>
    <dbReference type="NCBI Taxonomy" id="4572"/>
    <lineage>
        <taxon>Eukaryota</taxon>
        <taxon>Viridiplantae</taxon>
        <taxon>Streptophyta</taxon>
        <taxon>Embryophyta</taxon>
        <taxon>Tracheophyta</taxon>
        <taxon>Spermatophyta</taxon>
        <taxon>Magnoliopsida</taxon>
        <taxon>Liliopsida</taxon>
        <taxon>Poales</taxon>
        <taxon>Poaceae</taxon>
        <taxon>BOP clade</taxon>
        <taxon>Pooideae</taxon>
        <taxon>Triticodae</taxon>
        <taxon>Triticeae</taxon>
        <taxon>Triticinae</taxon>
        <taxon>Triticum</taxon>
    </lineage>
</organism>
<evidence type="ECO:0000256" key="1">
    <source>
        <dbReference type="SAM" id="Phobius"/>
    </source>
</evidence>
<dbReference type="Proteomes" id="UP000015106">
    <property type="component" value="Chromosome 7"/>
</dbReference>
<keyword evidence="1" id="KW-1133">Transmembrane helix</keyword>
<dbReference type="Gramene" id="TuG1812G0700004417.01.T01">
    <property type="protein sequence ID" value="TuG1812G0700004417.01.T01"/>
    <property type="gene ID" value="TuG1812G0700004417.01"/>
</dbReference>
<name>A0A8R7R4I6_TRIUA</name>
<reference evidence="2" key="3">
    <citation type="submission" date="2022-06" db="UniProtKB">
        <authorList>
            <consortium name="EnsemblPlants"/>
        </authorList>
    </citation>
    <scope>IDENTIFICATION</scope>
</reference>